<accession>A0A151SA14</accession>
<dbReference type="Proteomes" id="UP000075243">
    <property type="component" value="Unassembled WGS sequence"/>
</dbReference>
<evidence type="ECO:0000313" key="4">
    <source>
        <dbReference type="Proteomes" id="UP000075243"/>
    </source>
</evidence>
<feature type="domain" description="Reverse transcriptase" evidence="1">
    <location>
        <begin position="161"/>
        <end position="278"/>
    </location>
</feature>
<evidence type="ECO:0000259" key="2">
    <source>
        <dbReference type="Pfam" id="PF13966"/>
    </source>
</evidence>
<evidence type="ECO:0000259" key="1">
    <source>
        <dbReference type="Pfam" id="PF00078"/>
    </source>
</evidence>
<reference evidence="3" key="1">
    <citation type="journal article" date="2012" name="Nat. Biotechnol.">
        <title>Draft genome sequence of pigeonpea (Cajanus cajan), an orphan legume crop of resource-poor farmers.</title>
        <authorList>
            <person name="Varshney R.K."/>
            <person name="Chen W."/>
            <person name="Li Y."/>
            <person name="Bharti A.K."/>
            <person name="Saxena R.K."/>
            <person name="Schlueter J.A."/>
            <person name="Donoghue M.T."/>
            <person name="Azam S."/>
            <person name="Fan G."/>
            <person name="Whaley A.M."/>
            <person name="Farmer A.D."/>
            <person name="Sheridan J."/>
            <person name="Iwata A."/>
            <person name="Tuteja R."/>
            <person name="Penmetsa R.V."/>
            <person name="Wu W."/>
            <person name="Upadhyaya H.D."/>
            <person name="Yang S.P."/>
            <person name="Shah T."/>
            <person name="Saxena K.B."/>
            <person name="Michael T."/>
            <person name="McCombie W.R."/>
            <person name="Yang B."/>
            <person name="Zhang G."/>
            <person name="Yang H."/>
            <person name="Wang J."/>
            <person name="Spillane C."/>
            <person name="Cook D.R."/>
            <person name="May G.D."/>
            <person name="Xu X."/>
            <person name="Jackson S.A."/>
        </authorList>
    </citation>
    <scope>NUCLEOTIDE SEQUENCE [LARGE SCALE GENOMIC DNA]</scope>
</reference>
<dbReference type="CDD" id="cd01650">
    <property type="entry name" value="RT_nLTR_like"/>
    <property type="match status" value="1"/>
</dbReference>
<dbReference type="InterPro" id="IPR052343">
    <property type="entry name" value="Retrotransposon-Effector_Assoc"/>
</dbReference>
<name>A0A151SA14_CAJCA</name>
<protein>
    <submittedName>
        <fullName evidence="3">Transposon TX1 uncharacterized</fullName>
    </submittedName>
</protein>
<dbReference type="Gramene" id="C.cajan_25937.t">
    <property type="protein sequence ID" value="C.cajan_25937.t"/>
    <property type="gene ID" value="C.cajan_25937"/>
</dbReference>
<feature type="domain" description="Reverse transcriptase zinc-binding" evidence="2">
    <location>
        <begin position="454"/>
        <end position="544"/>
    </location>
</feature>
<evidence type="ECO:0000313" key="3">
    <source>
        <dbReference type="EMBL" id="KYP51642.1"/>
    </source>
</evidence>
<dbReference type="STRING" id="3821.A0A151SA14"/>
<dbReference type="InterPro" id="IPR000477">
    <property type="entry name" value="RT_dom"/>
</dbReference>
<dbReference type="Pfam" id="PF13966">
    <property type="entry name" value="zf-RVT"/>
    <property type="match status" value="1"/>
</dbReference>
<dbReference type="PANTHER" id="PTHR46890:SF50">
    <property type="entry name" value="RNA-DIRECTED DNA POLYMERASE, EUKARYOTA, REVERSE TRANSCRIPTASE ZINC-BINDING DOMAIN PROTEIN-RELATED"/>
    <property type="match status" value="1"/>
</dbReference>
<proteinExistence type="predicted"/>
<organism evidence="3 4">
    <name type="scientific">Cajanus cajan</name>
    <name type="common">Pigeon pea</name>
    <name type="synonym">Cajanus indicus</name>
    <dbReference type="NCBI Taxonomy" id="3821"/>
    <lineage>
        <taxon>Eukaryota</taxon>
        <taxon>Viridiplantae</taxon>
        <taxon>Streptophyta</taxon>
        <taxon>Embryophyta</taxon>
        <taxon>Tracheophyta</taxon>
        <taxon>Spermatophyta</taxon>
        <taxon>Magnoliopsida</taxon>
        <taxon>eudicotyledons</taxon>
        <taxon>Gunneridae</taxon>
        <taxon>Pentapetalae</taxon>
        <taxon>rosids</taxon>
        <taxon>fabids</taxon>
        <taxon>Fabales</taxon>
        <taxon>Fabaceae</taxon>
        <taxon>Papilionoideae</taxon>
        <taxon>50 kb inversion clade</taxon>
        <taxon>NPAAA clade</taxon>
        <taxon>indigoferoid/millettioid clade</taxon>
        <taxon>Phaseoleae</taxon>
        <taxon>Cajanus</taxon>
    </lineage>
</organism>
<dbReference type="InterPro" id="IPR026960">
    <property type="entry name" value="RVT-Znf"/>
</dbReference>
<dbReference type="PANTHER" id="PTHR46890">
    <property type="entry name" value="NON-LTR RETROLELEMENT REVERSE TRANSCRIPTASE-LIKE PROTEIN-RELATED"/>
    <property type="match status" value="1"/>
</dbReference>
<dbReference type="EMBL" id="KQ483435">
    <property type="protein sequence ID" value="KYP51642.1"/>
    <property type="molecule type" value="Genomic_DNA"/>
</dbReference>
<keyword evidence="4" id="KW-1185">Reference proteome</keyword>
<dbReference type="Pfam" id="PF00078">
    <property type="entry name" value="RVT_1"/>
    <property type="match status" value="1"/>
</dbReference>
<dbReference type="AlphaFoldDB" id="A0A151SA14"/>
<sequence length="562" mass="63881">MEVKGHVTHFFQNRFQEHGYHRPTLDGVQFKSISEAQNEMLAAPFEEDEIRNAVWECGSSKCPGPDVFNFKFIKAFWETLNVDICRFMSEFHANGKFPRGSNSTFISLIPKKANPQNLEDYRPISLVGCMYKILSKVLANRIKRVLLSIIDERQSAFLEGRQGDPLAPFLFTVVAEGLTGLMREAEKCKIFTGVSVGKEQVKISITQYADDTMFFGEASQENVIAIKGLLRCFELVSGLKVNFSKSKFSAIGIDIPLAESYAHLLNCTLLQIPFCYLGLPIGANPRKKATWEPILVKLRKKGKVLSMAGRVWLGVKNVTLFNTAMLAKWRWTLFHLPSSVWSQVLLSKYGLLIVCGGDEEGNWFDKMIEWRVGEGSRVRLWLDKWAGTTSLAVAYPRLFINSTHQHSSIVDWKRNRFAWEASLEEQLYQTIRGINFHIAVQDSWRWLGDSSGEFSIRSAYKALIAEYASAENDEVSNSIWLTPVPPKVQMCVWRMVNNGLPSVDNLARRYITLGEQQSLCQFCNGVAETSNHIFCTCPEVDKIWKQCLSWIKCPAPLQQQVR</sequence>
<gene>
    <name evidence="3" type="ORF">KK1_026526</name>
</gene>